<organism evidence="3 5">
    <name type="scientific">Synchytrium endobioticum</name>
    <dbReference type="NCBI Taxonomy" id="286115"/>
    <lineage>
        <taxon>Eukaryota</taxon>
        <taxon>Fungi</taxon>
        <taxon>Fungi incertae sedis</taxon>
        <taxon>Chytridiomycota</taxon>
        <taxon>Chytridiomycota incertae sedis</taxon>
        <taxon>Chytridiomycetes</taxon>
        <taxon>Synchytriales</taxon>
        <taxon>Synchytriaceae</taxon>
        <taxon>Synchytrium</taxon>
    </lineage>
</organism>
<protein>
    <recommendedName>
        <fullName evidence="7">Secreted protein</fullName>
    </recommendedName>
</protein>
<accession>A0A507CPM8</accession>
<evidence type="ECO:0000313" key="3">
    <source>
        <dbReference type="EMBL" id="TPX41050.1"/>
    </source>
</evidence>
<proteinExistence type="predicted"/>
<dbReference type="Proteomes" id="UP000320475">
    <property type="component" value="Unassembled WGS sequence"/>
</dbReference>
<feature type="region of interest" description="Disordered" evidence="1">
    <location>
        <begin position="28"/>
        <end position="64"/>
    </location>
</feature>
<keyword evidence="2" id="KW-0732">Signal</keyword>
<keyword evidence="5" id="KW-1185">Reference proteome</keyword>
<feature type="signal peptide" evidence="2">
    <location>
        <begin position="1"/>
        <end position="23"/>
    </location>
</feature>
<dbReference type="Proteomes" id="UP000317494">
    <property type="component" value="Unassembled WGS sequence"/>
</dbReference>
<evidence type="ECO:0008006" key="7">
    <source>
        <dbReference type="Google" id="ProtNLM"/>
    </source>
</evidence>
<dbReference type="AlphaFoldDB" id="A0A507CPM8"/>
<evidence type="ECO:0000256" key="1">
    <source>
        <dbReference type="SAM" id="MobiDB-lite"/>
    </source>
</evidence>
<dbReference type="EMBL" id="QEAN01000288">
    <property type="protein sequence ID" value="TPX41050.1"/>
    <property type="molecule type" value="Genomic_DNA"/>
</dbReference>
<dbReference type="VEuPathDB" id="FungiDB:SeMB42_g05758"/>
<gene>
    <name evidence="4" type="ORF">SeLEV6574_g03490</name>
    <name evidence="3" type="ORF">SeMB42_g05758</name>
</gene>
<reference evidence="5 6" key="1">
    <citation type="journal article" date="2019" name="Sci. Rep.">
        <title>Comparative genomics of chytrid fungi reveal insights into the obligate biotrophic and pathogenic lifestyle of Synchytrium endobioticum.</title>
        <authorList>
            <person name="van de Vossenberg B.T.L.H."/>
            <person name="Warris S."/>
            <person name="Nguyen H.D.T."/>
            <person name="van Gent-Pelzer M.P.E."/>
            <person name="Joly D.L."/>
            <person name="van de Geest H.C."/>
            <person name="Bonants P.J.M."/>
            <person name="Smith D.S."/>
            <person name="Levesque C.A."/>
            <person name="van der Lee T.A.J."/>
        </authorList>
    </citation>
    <scope>NUCLEOTIDE SEQUENCE [LARGE SCALE GENOMIC DNA]</scope>
    <source>
        <strain evidence="4 6">LEV6574</strain>
        <strain evidence="3 5">MB42</strain>
    </source>
</reference>
<dbReference type="EMBL" id="QEAM01000118">
    <property type="protein sequence ID" value="TPX46030.1"/>
    <property type="molecule type" value="Genomic_DNA"/>
</dbReference>
<feature type="chain" id="PRO_5036363036" description="Secreted protein" evidence="2">
    <location>
        <begin position="24"/>
        <end position="212"/>
    </location>
</feature>
<name>A0A507CPM8_9FUNG</name>
<comment type="caution">
    <text evidence="3">The sequence shown here is derived from an EMBL/GenBank/DDBJ whole genome shotgun (WGS) entry which is preliminary data.</text>
</comment>
<evidence type="ECO:0000256" key="2">
    <source>
        <dbReference type="SAM" id="SignalP"/>
    </source>
</evidence>
<evidence type="ECO:0000313" key="5">
    <source>
        <dbReference type="Proteomes" id="UP000317494"/>
    </source>
</evidence>
<evidence type="ECO:0000313" key="4">
    <source>
        <dbReference type="EMBL" id="TPX46030.1"/>
    </source>
</evidence>
<evidence type="ECO:0000313" key="6">
    <source>
        <dbReference type="Proteomes" id="UP000320475"/>
    </source>
</evidence>
<sequence length="212" mass="23359">MHRVATILFLALCALCCIFNTDGQTVRSKSQNHGLAKRAENGGSPRLDDGERALASSTPGSGRRHWMRRCRSSLYSLVSKVFRKAKNGHAYVRDPTVVSVDMRQGVAPSYSAEDFSPHRHAVSSAPDHVCRRGRAPQRLAIIPEASEADEDSACPFAHGGSRSFAYGRCSKCPESRLPRSGCMPHTERRTLSDCLQTLNAPRRNGQSQYMQS</sequence>